<comment type="caution">
    <text evidence="2">The sequence shown here is derived from an EMBL/GenBank/DDBJ whole genome shotgun (WGS) entry which is preliminary data.</text>
</comment>
<keyword evidence="1" id="KW-0732">Signal</keyword>
<accession>A0A0L6VC69</accession>
<organism evidence="2 3">
    <name type="scientific">Puccinia sorghi</name>
    <dbReference type="NCBI Taxonomy" id="27349"/>
    <lineage>
        <taxon>Eukaryota</taxon>
        <taxon>Fungi</taxon>
        <taxon>Dikarya</taxon>
        <taxon>Basidiomycota</taxon>
        <taxon>Pucciniomycotina</taxon>
        <taxon>Pucciniomycetes</taxon>
        <taxon>Pucciniales</taxon>
        <taxon>Pucciniaceae</taxon>
        <taxon>Puccinia</taxon>
    </lineage>
</organism>
<feature type="signal peptide" evidence="1">
    <location>
        <begin position="1"/>
        <end position="21"/>
    </location>
</feature>
<evidence type="ECO:0000313" key="2">
    <source>
        <dbReference type="EMBL" id="KNZ58314.1"/>
    </source>
</evidence>
<dbReference type="OrthoDB" id="3044029at2759"/>
<evidence type="ECO:0000313" key="3">
    <source>
        <dbReference type="Proteomes" id="UP000037035"/>
    </source>
</evidence>
<evidence type="ECO:0000256" key="1">
    <source>
        <dbReference type="SAM" id="SignalP"/>
    </source>
</evidence>
<reference evidence="2 3" key="1">
    <citation type="submission" date="2015-08" db="EMBL/GenBank/DDBJ databases">
        <title>Next Generation Sequencing and Analysis of the Genome of Puccinia sorghi L Schw, the Causal Agent of Maize Common Rust.</title>
        <authorList>
            <person name="Rochi L."/>
            <person name="Burguener G."/>
            <person name="Darino M."/>
            <person name="Turjanski A."/>
            <person name="Kreff E."/>
            <person name="Dieguez M.J."/>
            <person name="Sacco F."/>
        </authorList>
    </citation>
    <scope>NUCLEOTIDE SEQUENCE [LARGE SCALE GENOMIC DNA]</scope>
    <source>
        <strain evidence="2 3">RO10H11247</strain>
    </source>
</reference>
<name>A0A0L6VC69_9BASI</name>
<dbReference type="EMBL" id="LAVV01006787">
    <property type="protein sequence ID" value="KNZ58314.1"/>
    <property type="molecule type" value="Genomic_DNA"/>
</dbReference>
<gene>
    <name evidence="2" type="ORF">VP01_1955g5</name>
</gene>
<protein>
    <submittedName>
        <fullName evidence="2">Uncharacterized protein</fullName>
    </submittedName>
</protein>
<dbReference type="VEuPathDB" id="FungiDB:VP01_1955g5"/>
<sequence length="202" mass="21709">MLRKYLIPFVVLLSISQSSQASGALEVKIKSKDDFCMVVPKDPHTTIGDSERPDGATVWCQNPSGATSSSTGTFNGAFWSNVDVSSPKDGVIQMTGCINVGTCDRLAFDPTTPAALNSGQPFLTDLIRPMMAANMIQTVAVMVLETHLVASAKSSYPSYVQLIEPRAQRACIRCCQNANDCDLSRDTSGCPVVIPGNYYDCN</sequence>
<feature type="chain" id="PRO_5005567951" evidence="1">
    <location>
        <begin position="22"/>
        <end position="202"/>
    </location>
</feature>
<dbReference type="AlphaFoldDB" id="A0A0L6VC69"/>
<dbReference type="STRING" id="27349.A0A0L6VC69"/>
<keyword evidence="3" id="KW-1185">Reference proteome</keyword>
<dbReference type="Proteomes" id="UP000037035">
    <property type="component" value="Unassembled WGS sequence"/>
</dbReference>
<proteinExistence type="predicted"/>